<accession>A0ABN7X4Z8</accession>
<dbReference type="EMBL" id="CAJVQB010089315">
    <property type="protein sequence ID" value="CAG8847796.1"/>
    <property type="molecule type" value="Genomic_DNA"/>
</dbReference>
<evidence type="ECO:0000313" key="2">
    <source>
        <dbReference type="EMBL" id="CAG8847796.1"/>
    </source>
</evidence>
<evidence type="ECO:0000313" key="3">
    <source>
        <dbReference type="Proteomes" id="UP000789901"/>
    </source>
</evidence>
<dbReference type="Proteomes" id="UP000789901">
    <property type="component" value="Unassembled WGS sequence"/>
</dbReference>
<feature type="non-terminal residue" evidence="2">
    <location>
        <position position="513"/>
    </location>
</feature>
<evidence type="ECO:0000256" key="1">
    <source>
        <dbReference type="SAM" id="MobiDB-lite"/>
    </source>
</evidence>
<feature type="region of interest" description="Disordered" evidence="1">
    <location>
        <begin position="492"/>
        <end position="513"/>
    </location>
</feature>
<organism evidence="2 3">
    <name type="scientific">Gigaspora margarita</name>
    <dbReference type="NCBI Taxonomy" id="4874"/>
    <lineage>
        <taxon>Eukaryota</taxon>
        <taxon>Fungi</taxon>
        <taxon>Fungi incertae sedis</taxon>
        <taxon>Mucoromycota</taxon>
        <taxon>Glomeromycotina</taxon>
        <taxon>Glomeromycetes</taxon>
        <taxon>Diversisporales</taxon>
        <taxon>Gigasporaceae</taxon>
        <taxon>Gigaspora</taxon>
    </lineage>
</organism>
<comment type="caution">
    <text evidence="2">The sequence shown here is derived from an EMBL/GenBank/DDBJ whole genome shotgun (WGS) entry which is preliminary data.</text>
</comment>
<feature type="region of interest" description="Disordered" evidence="1">
    <location>
        <begin position="442"/>
        <end position="468"/>
    </location>
</feature>
<feature type="compositionally biased region" description="Polar residues" evidence="1">
    <location>
        <begin position="492"/>
        <end position="503"/>
    </location>
</feature>
<reference evidence="2 3" key="1">
    <citation type="submission" date="2021-06" db="EMBL/GenBank/DDBJ databases">
        <authorList>
            <person name="Kallberg Y."/>
            <person name="Tangrot J."/>
            <person name="Rosling A."/>
        </authorList>
    </citation>
    <scope>NUCLEOTIDE SEQUENCE [LARGE SCALE GENOMIC DNA]</scope>
    <source>
        <strain evidence="2 3">120-4 pot B 10/14</strain>
    </source>
</reference>
<feature type="compositionally biased region" description="Basic and acidic residues" evidence="1">
    <location>
        <begin position="504"/>
        <end position="513"/>
    </location>
</feature>
<gene>
    <name evidence="2" type="ORF">GMARGA_LOCUS38853</name>
</gene>
<dbReference type="InterPro" id="IPR035979">
    <property type="entry name" value="RBD_domain_sf"/>
</dbReference>
<protein>
    <submittedName>
        <fullName evidence="2">42388_t:CDS:1</fullName>
    </submittedName>
</protein>
<sequence>LSKDFFLKEPVLNKYFPNDIKSMLMVKDQAIAKWAGISQPEVVTIIRFLCEHYDWIQQKITRKQPISEEEDLFFNMTKIFSKNEVISIVEDRNQKVNNDGELDQRNVNELLKENSILRSKCNKIALTLTETGTLDEGNLHIAEMAYECFNEDNQSKEMYSIDNKDYILKNCEKLAILMNETGATDFGTEECTTLIYNIITESEILDVENKIEKQENARIHSLNKENKHYLNIDKENHADELREHKKVRLNSNKIENNKELFHEAQGTFTLWDIPIYYNIDKIRRLLKSFGQVSEVEYRVGTETKRAVVKLTRITEGAMSFDILEERKKLQVKVEGLPRSAYKVLLLRRLKRLGVKSAYIPKNSNGNQRTIALLSFETQEALNSAINQKIYYGHTLLKWKNAEALRITQIGIRKKWAMSDVENLEIYKEKKSKIVRKDSHTINTSGTSMNLDKPSLTLNKRPNTGNKRKPFSICNANISSGCTAKQNQDIRTARISNSLSSKSTLDTENRRTKQ</sequence>
<dbReference type="SUPFAM" id="SSF54928">
    <property type="entry name" value="RNA-binding domain, RBD"/>
    <property type="match status" value="1"/>
</dbReference>
<feature type="compositionally biased region" description="Polar residues" evidence="1">
    <location>
        <begin position="442"/>
        <end position="464"/>
    </location>
</feature>
<name>A0ABN7X4Z8_GIGMA</name>
<feature type="non-terminal residue" evidence="2">
    <location>
        <position position="1"/>
    </location>
</feature>
<proteinExistence type="predicted"/>
<keyword evidence="3" id="KW-1185">Reference proteome</keyword>